<evidence type="ECO:0000313" key="1">
    <source>
        <dbReference type="EMBL" id="CAB0002658.1"/>
    </source>
</evidence>
<accession>A0A6H5GIB9</accession>
<dbReference type="Proteomes" id="UP000479000">
    <property type="component" value="Unassembled WGS sequence"/>
</dbReference>
<protein>
    <submittedName>
        <fullName evidence="1">Uncharacterized protein</fullName>
    </submittedName>
</protein>
<dbReference type="AlphaFoldDB" id="A0A6H5GIB9"/>
<dbReference type="EMBL" id="CADCXU010012786">
    <property type="protein sequence ID" value="CAB0002658.1"/>
    <property type="molecule type" value="Genomic_DNA"/>
</dbReference>
<organism evidence="1 2">
    <name type="scientific">Nesidiocoris tenuis</name>
    <dbReference type="NCBI Taxonomy" id="355587"/>
    <lineage>
        <taxon>Eukaryota</taxon>
        <taxon>Metazoa</taxon>
        <taxon>Ecdysozoa</taxon>
        <taxon>Arthropoda</taxon>
        <taxon>Hexapoda</taxon>
        <taxon>Insecta</taxon>
        <taxon>Pterygota</taxon>
        <taxon>Neoptera</taxon>
        <taxon>Paraneoptera</taxon>
        <taxon>Hemiptera</taxon>
        <taxon>Heteroptera</taxon>
        <taxon>Panheteroptera</taxon>
        <taxon>Cimicomorpha</taxon>
        <taxon>Miridae</taxon>
        <taxon>Dicyphina</taxon>
        <taxon>Nesidiocoris</taxon>
    </lineage>
</organism>
<evidence type="ECO:0000313" key="2">
    <source>
        <dbReference type="Proteomes" id="UP000479000"/>
    </source>
</evidence>
<proteinExistence type="predicted"/>
<sequence>SNKLDILHPPTTSSTQSSDFSRRAAAVIDVLSESTRLPFRLVLSHFLIMTSSDRTLGHICSVRLPVEMLHIHSHTKEPVPAETGIMLGFLGDKCANDVSASEAHSQRITTEALNSGLNLRHNPSSGLTSDLALV</sequence>
<name>A0A6H5GIB9_9HEMI</name>
<reference evidence="1 2" key="1">
    <citation type="submission" date="2020-02" db="EMBL/GenBank/DDBJ databases">
        <authorList>
            <person name="Ferguson B K."/>
        </authorList>
    </citation>
    <scope>NUCLEOTIDE SEQUENCE [LARGE SCALE GENOMIC DNA]</scope>
</reference>
<gene>
    <name evidence="1" type="ORF">NTEN_LOCUS8445</name>
</gene>
<feature type="non-terminal residue" evidence="1">
    <location>
        <position position="1"/>
    </location>
</feature>
<keyword evidence="2" id="KW-1185">Reference proteome</keyword>